<name>A0ABU9LKF9_9BACL</name>
<keyword evidence="2" id="KW-0548">Nucleotidyltransferase</keyword>
<keyword evidence="3" id="KW-1185">Reference proteome</keyword>
<gene>
    <name evidence="2" type="ORF">AAF454_03560</name>
</gene>
<dbReference type="NCBIfam" id="TIGR00254">
    <property type="entry name" value="GGDEF"/>
    <property type="match status" value="1"/>
</dbReference>
<dbReference type="InterPro" id="IPR050469">
    <property type="entry name" value="Diguanylate_Cyclase"/>
</dbReference>
<dbReference type="RefSeq" id="WP_342302675.1">
    <property type="nucleotide sequence ID" value="NZ_JBCEWA010000002.1"/>
</dbReference>
<dbReference type="SUPFAM" id="SSF55781">
    <property type="entry name" value="GAF domain-like"/>
    <property type="match status" value="2"/>
</dbReference>
<dbReference type="EC" id="2.7.7.65" evidence="2"/>
<dbReference type="Proteomes" id="UP001398420">
    <property type="component" value="Unassembled WGS sequence"/>
</dbReference>
<proteinExistence type="predicted"/>
<dbReference type="InterPro" id="IPR029016">
    <property type="entry name" value="GAF-like_dom_sf"/>
</dbReference>
<reference evidence="2 3" key="1">
    <citation type="submission" date="2024-04" db="EMBL/GenBank/DDBJ databases">
        <authorList>
            <person name="Wu Y.S."/>
            <person name="Zhang L."/>
        </authorList>
    </citation>
    <scope>NUCLEOTIDE SEQUENCE [LARGE SCALE GENOMIC DNA]</scope>
    <source>
        <strain evidence="2 3">KG-01</strain>
    </source>
</reference>
<evidence type="ECO:0000313" key="2">
    <source>
        <dbReference type="EMBL" id="MEL5987503.1"/>
    </source>
</evidence>
<dbReference type="InterPro" id="IPR043128">
    <property type="entry name" value="Rev_trsase/Diguanyl_cyclase"/>
</dbReference>
<dbReference type="Gene3D" id="3.30.70.270">
    <property type="match status" value="1"/>
</dbReference>
<dbReference type="InterPro" id="IPR000160">
    <property type="entry name" value="GGDEF_dom"/>
</dbReference>
<accession>A0ABU9LKF9</accession>
<dbReference type="SMART" id="SM00267">
    <property type="entry name" value="GGDEF"/>
    <property type="match status" value="1"/>
</dbReference>
<dbReference type="CDD" id="cd01949">
    <property type="entry name" value="GGDEF"/>
    <property type="match status" value="1"/>
</dbReference>
<dbReference type="SUPFAM" id="SSF55073">
    <property type="entry name" value="Nucleotide cyclase"/>
    <property type="match status" value="1"/>
</dbReference>
<evidence type="ECO:0000259" key="1">
    <source>
        <dbReference type="PROSITE" id="PS50887"/>
    </source>
</evidence>
<sequence length="622" mass="72822">MRDQHIMDAIKGHILDLWIEIHRDGFNTFSYYSYLNELLYQQFQLKNVEYYFIEEKQLRKLRHHQQDFQSHHIALDCILTHIQNNSIHHLVSSVQIHHPEVNDALIIRQKGDVEGVLFFTSSPKWEEFKQSDYFAELMESFYESARTIKQQYQNRAENRLNKELLKMTELFHSTMNVEHIIDALLQELESKFPQYEHQLILSNDQEHQLPKNVSVYDYINERPATTESFVSGHLVHENFEEHGLTSLCAPIKGRQGTYGVIRIEKHEKYQFTEYDERKLSFLGDTSGKALENAKLYGQSHRLVSDLQFINESFHDLNMNLSQKEMLEYLSKQISKAFKPSELAVVFMNQRLEMETGTTPYFYSNESAVYLEYIGEHFSRTNEPLFVADFQELIDLEIPYASLMAVPIIIREKVHGFVLLVHEEAYYFSFDSYKLIQSIIRHSSLAISNVILREQLQEMVNRDNLTKLFARHYLDSFVEKAMHIDRQGVFVLFDIDDFKQVNDKFGHHQGDRVLEHVAKIIQEEVGECGIGARWGGEELAVYLPNNQLLNSQQIVARISQRIATETVPKVTVSAGVSYWNHHRKHVTYQSLFKEADAALYFAKGNGKNQAQIYTKKMEIKESL</sequence>
<evidence type="ECO:0000313" key="3">
    <source>
        <dbReference type="Proteomes" id="UP001398420"/>
    </source>
</evidence>
<dbReference type="PANTHER" id="PTHR45138:SF9">
    <property type="entry name" value="DIGUANYLATE CYCLASE DGCM-RELATED"/>
    <property type="match status" value="1"/>
</dbReference>
<dbReference type="PANTHER" id="PTHR45138">
    <property type="entry name" value="REGULATORY COMPONENTS OF SENSORY TRANSDUCTION SYSTEM"/>
    <property type="match status" value="1"/>
</dbReference>
<comment type="caution">
    <text evidence="2">The sequence shown here is derived from an EMBL/GenBank/DDBJ whole genome shotgun (WGS) entry which is preliminary data.</text>
</comment>
<dbReference type="PROSITE" id="PS50887">
    <property type="entry name" value="GGDEF"/>
    <property type="match status" value="1"/>
</dbReference>
<organism evidence="2 3">
    <name type="scientific">Kurthia gibsonii</name>
    <dbReference type="NCBI Taxonomy" id="33946"/>
    <lineage>
        <taxon>Bacteria</taxon>
        <taxon>Bacillati</taxon>
        <taxon>Bacillota</taxon>
        <taxon>Bacilli</taxon>
        <taxon>Bacillales</taxon>
        <taxon>Caryophanaceae</taxon>
        <taxon>Kurthia</taxon>
    </lineage>
</organism>
<dbReference type="GO" id="GO:0052621">
    <property type="term" value="F:diguanylate cyclase activity"/>
    <property type="evidence" value="ECO:0007669"/>
    <property type="project" value="UniProtKB-EC"/>
</dbReference>
<protein>
    <submittedName>
        <fullName evidence="2">Sensor domain-containing diguanylate cyclase</fullName>
        <ecNumber evidence="2">2.7.7.65</ecNumber>
    </submittedName>
</protein>
<dbReference type="Gene3D" id="3.30.450.40">
    <property type="match status" value="2"/>
</dbReference>
<dbReference type="Pfam" id="PF00990">
    <property type="entry name" value="GGDEF"/>
    <property type="match status" value="1"/>
</dbReference>
<keyword evidence="2" id="KW-0808">Transferase</keyword>
<dbReference type="EMBL" id="JBCEWA010000002">
    <property type="protein sequence ID" value="MEL5987503.1"/>
    <property type="molecule type" value="Genomic_DNA"/>
</dbReference>
<feature type="domain" description="GGDEF" evidence="1">
    <location>
        <begin position="485"/>
        <end position="614"/>
    </location>
</feature>
<dbReference type="InterPro" id="IPR029787">
    <property type="entry name" value="Nucleotide_cyclase"/>
</dbReference>